<keyword evidence="2" id="KW-0378">Hydrolase</keyword>
<sequence>MLLHATLLLAGLIPPSDTTKFYFGGENVRGCKQVTANTVYTDSLGFGFEGSAVRDIRPKGRSLVIGESPYFFSVKVPEGNYDVTVGLVGQRAPSHVAIRAENRRNMTDKIDVRPEGLTSVQFTVHVRDTFIRNAANAVVDRVRIKPRERNYAQWDNRLTLEFAGDTPAIRTVTIKPNATAVTVFLAGNSTVVDQDKEPWASWGQMIPAFFQPGKVAVANYAESGESLSSWIHAKRFEKVLSLMKPGDYLLVEFGHNDQKQKGEGIGAFTSYSKDLRYVIDEVRKKNGIPVLVTSVQRRSFDSTGHIQHTLGDYPAAVRAVAKEKGTALIDLNKVTKVMYEAWGEEKSIKAFVHYPANTFPGQTTELRDNTHFNNFGAWEVAKCVVKEIQENNIPLVKLLRKNLPAFDPAHPDSPEMLYWPMSRLRASAKPDGN</sequence>
<dbReference type="Gene3D" id="2.60.120.430">
    <property type="entry name" value="Galactose-binding lectin"/>
    <property type="match status" value="1"/>
</dbReference>
<dbReference type="EMBL" id="FRBL01000002">
    <property type="protein sequence ID" value="SHL23078.1"/>
    <property type="molecule type" value="Genomic_DNA"/>
</dbReference>
<feature type="domain" description="SGNH hydrolase-type esterase" evidence="3">
    <location>
        <begin position="189"/>
        <end position="336"/>
    </location>
</feature>
<comment type="similarity">
    <text evidence="1">Belongs to the 'GDSL' lipolytic enzyme family.</text>
</comment>
<dbReference type="GO" id="GO:0016788">
    <property type="term" value="F:hydrolase activity, acting on ester bonds"/>
    <property type="evidence" value="ECO:0007669"/>
    <property type="project" value="UniProtKB-ARBA"/>
</dbReference>
<proteinExistence type="inferred from homology"/>
<dbReference type="InterPro" id="IPR036514">
    <property type="entry name" value="SGNH_hydro_sf"/>
</dbReference>
<dbReference type="CDD" id="cd01821">
    <property type="entry name" value="Rhamnogalacturan_acetylesterase_like"/>
    <property type="match status" value="1"/>
</dbReference>
<dbReference type="RefSeq" id="WP_073079373.1">
    <property type="nucleotide sequence ID" value="NZ_FRBL01000002.1"/>
</dbReference>
<evidence type="ECO:0000256" key="1">
    <source>
        <dbReference type="ARBA" id="ARBA00008668"/>
    </source>
</evidence>
<dbReference type="Pfam" id="PF13472">
    <property type="entry name" value="Lipase_GDSL_2"/>
    <property type="match status" value="1"/>
</dbReference>
<dbReference type="InterPro" id="IPR008979">
    <property type="entry name" value="Galactose-bd-like_sf"/>
</dbReference>
<dbReference type="STRING" id="1419482.SAMN05444266_102538"/>
<dbReference type="SUPFAM" id="SSF52266">
    <property type="entry name" value="SGNH hydrolase"/>
    <property type="match status" value="1"/>
</dbReference>
<dbReference type="Gene3D" id="3.40.50.1110">
    <property type="entry name" value="SGNH hydrolase"/>
    <property type="match status" value="1"/>
</dbReference>
<dbReference type="SUPFAM" id="SSF49785">
    <property type="entry name" value="Galactose-binding domain-like"/>
    <property type="match status" value="1"/>
</dbReference>
<dbReference type="OrthoDB" id="9807041at2"/>
<dbReference type="AlphaFoldDB" id="A0A1M6YXV1"/>
<evidence type="ECO:0000313" key="4">
    <source>
        <dbReference type="EMBL" id="SHL23078.1"/>
    </source>
</evidence>
<protein>
    <submittedName>
        <fullName evidence="4">Lysophospholipase L1</fullName>
    </submittedName>
</protein>
<evidence type="ECO:0000256" key="2">
    <source>
        <dbReference type="ARBA" id="ARBA00022801"/>
    </source>
</evidence>
<dbReference type="InterPro" id="IPR013830">
    <property type="entry name" value="SGNH_hydro"/>
</dbReference>
<gene>
    <name evidence="4" type="ORF">SAMN05444266_102538</name>
</gene>
<organism evidence="4 5">
    <name type="scientific">Chitinophaga jiangningensis</name>
    <dbReference type="NCBI Taxonomy" id="1419482"/>
    <lineage>
        <taxon>Bacteria</taxon>
        <taxon>Pseudomonadati</taxon>
        <taxon>Bacteroidota</taxon>
        <taxon>Chitinophagia</taxon>
        <taxon>Chitinophagales</taxon>
        <taxon>Chitinophagaceae</taxon>
        <taxon>Chitinophaga</taxon>
    </lineage>
</organism>
<dbReference type="Proteomes" id="UP000184420">
    <property type="component" value="Unassembled WGS sequence"/>
</dbReference>
<dbReference type="InterPro" id="IPR037459">
    <property type="entry name" value="RhgT-like"/>
</dbReference>
<evidence type="ECO:0000313" key="5">
    <source>
        <dbReference type="Proteomes" id="UP000184420"/>
    </source>
</evidence>
<name>A0A1M6YXV1_9BACT</name>
<accession>A0A1M6YXV1</accession>
<evidence type="ECO:0000259" key="3">
    <source>
        <dbReference type="Pfam" id="PF13472"/>
    </source>
</evidence>
<keyword evidence="5" id="KW-1185">Reference proteome</keyword>
<reference evidence="4 5" key="1">
    <citation type="submission" date="2016-11" db="EMBL/GenBank/DDBJ databases">
        <authorList>
            <person name="Jaros S."/>
            <person name="Januszkiewicz K."/>
            <person name="Wedrychowicz H."/>
        </authorList>
    </citation>
    <scope>NUCLEOTIDE SEQUENCE [LARGE SCALE GENOMIC DNA]</scope>
    <source>
        <strain evidence="4 5">DSM 27406</strain>
    </source>
</reference>
<dbReference type="PANTHER" id="PTHR43695">
    <property type="entry name" value="PUTATIVE (AFU_ORTHOLOGUE AFUA_2G17250)-RELATED"/>
    <property type="match status" value="1"/>
</dbReference>
<dbReference type="PANTHER" id="PTHR43695:SF1">
    <property type="entry name" value="RHAMNOGALACTURONAN ACETYLESTERASE"/>
    <property type="match status" value="1"/>
</dbReference>